<gene>
    <name evidence="1" type="ORF">MNBD_NITROSPIRAE03-1061</name>
</gene>
<reference evidence="1" key="1">
    <citation type="submission" date="2018-06" db="EMBL/GenBank/DDBJ databases">
        <authorList>
            <person name="Zhirakovskaya E."/>
        </authorList>
    </citation>
    <scope>NUCLEOTIDE SEQUENCE</scope>
</reference>
<evidence type="ECO:0000313" key="1">
    <source>
        <dbReference type="EMBL" id="VAX34382.1"/>
    </source>
</evidence>
<dbReference type="EMBL" id="UOGI01000309">
    <property type="protein sequence ID" value="VAX34382.1"/>
    <property type="molecule type" value="Genomic_DNA"/>
</dbReference>
<accession>A0A3B1D0W4</accession>
<sequence>MAQFKIDGYAVRLWSSRATTDLSPGTAVAGIYLYEGNTYRGYVYFFPDGTPLAPAVFHSASGRIFLHFNLSQFHATLEILRTEKPIYLYYLSPTNAALRSGKEPVGEEE</sequence>
<name>A0A3B1D0W4_9ZZZZ</name>
<protein>
    <submittedName>
        <fullName evidence="1">Uncharacterized protein</fullName>
    </submittedName>
</protein>
<dbReference type="AlphaFoldDB" id="A0A3B1D0W4"/>
<proteinExistence type="predicted"/>
<organism evidence="1">
    <name type="scientific">hydrothermal vent metagenome</name>
    <dbReference type="NCBI Taxonomy" id="652676"/>
    <lineage>
        <taxon>unclassified sequences</taxon>
        <taxon>metagenomes</taxon>
        <taxon>ecological metagenomes</taxon>
    </lineage>
</organism>